<gene>
    <name evidence="2" type="ORF">IEQ34_002649</name>
</gene>
<organism evidence="2 3">
    <name type="scientific">Dendrobium chrysotoxum</name>
    <name type="common">Orchid</name>
    <dbReference type="NCBI Taxonomy" id="161865"/>
    <lineage>
        <taxon>Eukaryota</taxon>
        <taxon>Viridiplantae</taxon>
        <taxon>Streptophyta</taxon>
        <taxon>Embryophyta</taxon>
        <taxon>Tracheophyta</taxon>
        <taxon>Spermatophyta</taxon>
        <taxon>Magnoliopsida</taxon>
        <taxon>Liliopsida</taxon>
        <taxon>Asparagales</taxon>
        <taxon>Orchidaceae</taxon>
        <taxon>Epidendroideae</taxon>
        <taxon>Malaxideae</taxon>
        <taxon>Dendrobiinae</taxon>
        <taxon>Dendrobium</taxon>
    </lineage>
</organism>
<accession>A0AAV7HGC0</accession>
<protein>
    <submittedName>
        <fullName evidence="2">Uncharacterized protein</fullName>
    </submittedName>
</protein>
<evidence type="ECO:0000313" key="2">
    <source>
        <dbReference type="EMBL" id="KAH0467616.1"/>
    </source>
</evidence>
<dbReference type="AlphaFoldDB" id="A0AAV7HGC0"/>
<name>A0AAV7HGC0_DENCH</name>
<sequence>MKFYFLNDHVMKVPKNSDRVCSLPSGFLIVYEFNLQAGLRYAKEEYLFKVGRSHALVLKISTKIQEAPADTSRAPPKICENDGDLQASSKKKKMEEILTGNSKSYNSSPSKLNILEDILKHQCVGRRQANDLLLQYMDLEIDLIQALNDWNKEFMKVKYLQGEYIRKYDDKFREMKADPVHIKLVDAQTIINQHVKDQQILEEKITALEDGNKRFQNLLYEKEVALSKAKSKLELSFPKEFVWCSARLELNLRGWHLARLLMILLQIKMVTRLKLLIFPLNGTSLISSRDRHLEIALSGPLTNIGRPLTDLHSHKPSGLPEPAGGEVPTNGKKMQQHAMRTPGGPGLTS</sequence>
<reference evidence="2 3" key="1">
    <citation type="journal article" date="2021" name="Hortic Res">
        <title>Chromosome-scale assembly of the Dendrobium chrysotoxum genome enhances the understanding of orchid evolution.</title>
        <authorList>
            <person name="Zhang Y."/>
            <person name="Zhang G.Q."/>
            <person name="Zhang D."/>
            <person name="Liu X.D."/>
            <person name="Xu X.Y."/>
            <person name="Sun W.H."/>
            <person name="Yu X."/>
            <person name="Zhu X."/>
            <person name="Wang Z.W."/>
            <person name="Zhao X."/>
            <person name="Zhong W.Y."/>
            <person name="Chen H."/>
            <person name="Yin W.L."/>
            <person name="Huang T."/>
            <person name="Niu S.C."/>
            <person name="Liu Z.J."/>
        </authorList>
    </citation>
    <scope>NUCLEOTIDE SEQUENCE [LARGE SCALE GENOMIC DNA]</scope>
    <source>
        <strain evidence="2">Lindl</strain>
    </source>
</reference>
<comment type="caution">
    <text evidence="2">The sequence shown here is derived from an EMBL/GenBank/DDBJ whole genome shotgun (WGS) entry which is preliminary data.</text>
</comment>
<keyword evidence="3" id="KW-1185">Reference proteome</keyword>
<proteinExistence type="predicted"/>
<evidence type="ECO:0000256" key="1">
    <source>
        <dbReference type="SAM" id="MobiDB-lite"/>
    </source>
</evidence>
<dbReference type="Proteomes" id="UP000775213">
    <property type="component" value="Unassembled WGS sequence"/>
</dbReference>
<dbReference type="EMBL" id="JAGFBR010000004">
    <property type="protein sequence ID" value="KAH0467616.1"/>
    <property type="molecule type" value="Genomic_DNA"/>
</dbReference>
<evidence type="ECO:0000313" key="3">
    <source>
        <dbReference type="Proteomes" id="UP000775213"/>
    </source>
</evidence>
<feature type="region of interest" description="Disordered" evidence="1">
    <location>
        <begin position="306"/>
        <end position="349"/>
    </location>
</feature>